<sequence>MASYFPDPRRIVTGHDDQGNAIVLKDSQVPCVPISPDANFAVLWETREFPANISGNEDPIETRTTNLANEKGVVLRIVDIPPNTVTLFHRTVSLDFGILFEGELECRLDNDVVIHMKPGDVCVQRGTIHGWTNPGSKPARIYFVLIGKMAPTEELRKPADGAEAAEPLKIGEKVLEETGFKREEMASGGQ</sequence>
<dbReference type="Pfam" id="PF07883">
    <property type="entry name" value="Cupin_2"/>
    <property type="match status" value="1"/>
</dbReference>
<comment type="caution">
    <text evidence="2">The sequence shown here is derived from an EMBL/GenBank/DDBJ whole genome shotgun (WGS) entry which is preliminary data.</text>
</comment>
<accession>A0AAV9NDP5</accession>
<dbReference type="SUPFAM" id="SSF51182">
    <property type="entry name" value="RmlC-like cupins"/>
    <property type="match status" value="1"/>
</dbReference>
<dbReference type="InterPro" id="IPR011051">
    <property type="entry name" value="RmlC_Cupin_sf"/>
</dbReference>
<protein>
    <recommendedName>
        <fullName evidence="1">Cupin type-2 domain-containing protein</fullName>
    </recommendedName>
</protein>
<dbReference type="Gene3D" id="2.60.120.10">
    <property type="entry name" value="Jelly Rolls"/>
    <property type="match status" value="1"/>
</dbReference>
<evidence type="ECO:0000313" key="2">
    <source>
        <dbReference type="EMBL" id="KAK5055204.1"/>
    </source>
</evidence>
<dbReference type="AlphaFoldDB" id="A0AAV9NDP5"/>
<dbReference type="Gene3D" id="2.20.70.150">
    <property type="match status" value="1"/>
</dbReference>
<dbReference type="EMBL" id="JAVRRD010000009">
    <property type="protein sequence ID" value="KAK5055204.1"/>
    <property type="molecule type" value="Genomic_DNA"/>
</dbReference>
<dbReference type="InterPro" id="IPR047142">
    <property type="entry name" value="OryJ/VirC-like"/>
</dbReference>
<dbReference type="GeneID" id="89981090"/>
<dbReference type="InterPro" id="IPR014710">
    <property type="entry name" value="RmlC-like_jellyroll"/>
</dbReference>
<dbReference type="RefSeq" id="XP_064707635.1">
    <property type="nucleotide sequence ID" value="XM_064856459.1"/>
</dbReference>
<feature type="domain" description="Cupin type-2" evidence="1">
    <location>
        <begin position="77"/>
        <end position="144"/>
    </location>
</feature>
<evidence type="ECO:0000259" key="1">
    <source>
        <dbReference type="Pfam" id="PF07883"/>
    </source>
</evidence>
<organism evidence="2 3">
    <name type="scientific">Exophiala bonariae</name>
    <dbReference type="NCBI Taxonomy" id="1690606"/>
    <lineage>
        <taxon>Eukaryota</taxon>
        <taxon>Fungi</taxon>
        <taxon>Dikarya</taxon>
        <taxon>Ascomycota</taxon>
        <taxon>Pezizomycotina</taxon>
        <taxon>Eurotiomycetes</taxon>
        <taxon>Chaetothyriomycetidae</taxon>
        <taxon>Chaetothyriales</taxon>
        <taxon>Herpotrichiellaceae</taxon>
        <taxon>Exophiala</taxon>
    </lineage>
</organism>
<dbReference type="CDD" id="cd02231">
    <property type="entry name" value="cupin_BLL6423-like"/>
    <property type="match status" value="1"/>
</dbReference>
<dbReference type="PANTHER" id="PTHR36156">
    <property type="entry name" value="SLR2101 PROTEIN"/>
    <property type="match status" value="1"/>
</dbReference>
<gene>
    <name evidence="2" type="ORF">LTR84_012953</name>
</gene>
<keyword evidence="3" id="KW-1185">Reference proteome</keyword>
<dbReference type="InterPro" id="IPR013096">
    <property type="entry name" value="Cupin_2"/>
</dbReference>
<reference evidence="2 3" key="1">
    <citation type="submission" date="2023-08" db="EMBL/GenBank/DDBJ databases">
        <title>Black Yeasts Isolated from many extreme environments.</title>
        <authorList>
            <person name="Coleine C."/>
            <person name="Stajich J.E."/>
            <person name="Selbmann L."/>
        </authorList>
    </citation>
    <scope>NUCLEOTIDE SEQUENCE [LARGE SCALE GENOMIC DNA]</scope>
    <source>
        <strain evidence="2 3">CCFEE 5792</strain>
    </source>
</reference>
<evidence type="ECO:0000313" key="3">
    <source>
        <dbReference type="Proteomes" id="UP001358417"/>
    </source>
</evidence>
<proteinExistence type="predicted"/>
<name>A0AAV9NDP5_9EURO</name>
<dbReference type="Proteomes" id="UP001358417">
    <property type="component" value="Unassembled WGS sequence"/>
</dbReference>
<dbReference type="PANTHER" id="PTHR36156:SF2">
    <property type="entry name" value="CUPIN TYPE-2 DOMAIN-CONTAINING PROTEIN"/>
    <property type="match status" value="1"/>
</dbReference>